<evidence type="ECO:0000313" key="2">
    <source>
        <dbReference type="EMBL" id="MFH5211559.1"/>
    </source>
</evidence>
<proteinExistence type="predicted"/>
<accession>A0ABW7JYI3</accession>
<protein>
    <submittedName>
        <fullName evidence="2">Uncharacterized protein</fullName>
    </submittedName>
</protein>
<name>A0ABW7JYI3_9NOCA</name>
<sequence length="257" mass="28820">MYQDYEELVRIGNVHFTIEIEAEGTWVTQRLPPEEVVESAAARVRPLLLNDEDSYHQNALKALGWMLRDIDDDEVNRVLNGLKKGWSEFDSKGRTAQAYTVQRQSIDAPEPTPSLADNVLAFAWIYGDVVHADRERIAETEQHGVRERYRAAAPLVCRLIVQTAATLHVIEWMMEKGLISLPCRIFEQDVVVVDPIFRDKAEVYMAAGGTEMPPPDLLAKLGPEWLRLEARENDTAGSTSAERSDADGEPTTGSTND</sequence>
<comment type="caution">
    <text evidence="2">The sequence shown here is derived from an EMBL/GenBank/DDBJ whole genome shotgun (WGS) entry which is preliminary data.</text>
</comment>
<evidence type="ECO:0000256" key="1">
    <source>
        <dbReference type="SAM" id="MobiDB-lite"/>
    </source>
</evidence>
<reference evidence="4 5" key="1">
    <citation type="submission" date="2024-10" db="EMBL/GenBank/DDBJ databases">
        <authorList>
            <person name="Riesco R."/>
        </authorList>
    </citation>
    <scope>NUCLEOTIDE SEQUENCE [LARGE SCALE GENOMIC DNA]</scope>
    <source>
        <strain evidence="2 4">NCIMB 15449</strain>
        <strain evidence="3 5">NCIMB 15450</strain>
    </source>
</reference>
<dbReference type="EMBL" id="JBIMSO010000127">
    <property type="protein sequence ID" value="MFH5211559.1"/>
    <property type="molecule type" value="Genomic_DNA"/>
</dbReference>
<gene>
    <name evidence="2" type="ORF">ACHIPZ_25640</name>
    <name evidence="3" type="ORF">ACHIRB_31115</name>
</gene>
<organism evidence="2 4">
    <name type="scientific">Antrihabitans spumae</name>
    <dbReference type="NCBI Taxonomy" id="3373370"/>
    <lineage>
        <taxon>Bacteria</taxon>
        <taxon>Bacillati</taxon>
        <taxon>Actinomycetota</taxon>
        <taxon>Actinomycetes</taxon>
        <taxon>Mycobacteriales</taxon>
        <taxon>Nocardiaceae</taxon>
        <taxon>Antrihabitans</taxon>
    </lineage>
</organism>
<keyword evidence="5" id="KW-1185">Reference proteome</keyword>
<dbReference type="EMBL" id="JBIMSN010000190">
    <property type="protein sequence ID" value="MFH5232983.1"/>
    <property type="molecule type" value="Genomic_DNA"/>
</dbReference>
<evidence type="ECO:0000313" key="4">
    <source>
        <dbReference type="Proteomes" id="UP001609175"/>
    </source>
</evidence>
<dbReference type="RefSeq" id="WP_395118143.1">
    <property type="nucleotide sequence ID" value="NZ_JBIMSN010000190.1"/>
</dbReference>
<dbReference type="Proteomes" id="UP001609175">
    <property type="component" value="Unassembled WGS sequence"/>
</dbReference>
<feature type="region of interest" description="Disordered" evidence="1">
    <location>
        <begin position="229"/>
        <end position="257"/>
    </location>
</feature>
<evidence type="ECO:0000313" key="5">
    <source>
        <dbReference type="Proteomes" id="UP001609219"/>
    </source>
</evidence>
<dbReference type="Proteomes" id="UP001609219">
    <property type="component" value="Unassembled WGS sequence"/>
</dbReference>
<evidence type="ECO:0000313" key="3">
    <source>
        <dbReference type="EMBL" id="MFH5232983.1"/>
    </source>
</evidence>